<comment type="caution">
    <text evidence="1">The sequence shown here is derived from an EMBL/GenBank/DDBJ whole genome shotgun (WGS) entry which is preliminary data.</text>
</comment>
<dbReference type="AlphaFoldDB" id="A0A423F0K0"/>
<gene>
    <name evidence="1" type="ORF">BK648_13715</name>
</gene>
<proteinExistence type="predicted"/>
<reference evidence="1 2" key="1">
    <citation type="submission" date="2016-10" db="EMBL/GenBank/DDBJ databases">
        <title>Comparative genome analysis of multiple Pseudomonas spp. focuses on biocontrol and plant growth promoting traits.</title>
        <authorList>
            <person name="Tao X.-Y."/>
            <person name="Taylor C.G."/>
        </authorList>
    </citation>
    <scope>NUCLEOTIDE SEQUENCE [LARGE SCALE GENOMIC DNA]</scope>
    <source>
        <strain evidence="1 2">29G9</strain>
    </source>
</reference>
<evidence type="ECO:0000313" key="1">
    <source>
        <dbReference type="EMBL" id="ROM47839.1"/>
    </source>
</evidence>
<dbReference type="EMBL" id="MOAY01000049">
    <property type="protein sequence ID" value="ROM47839.1"/>
    <property type="molecule type" value="Genomic_DNA"/>
</dbReference>
<sequence length="75" mass="8064">MLALGCEAAPIQPTCFFRWSALPGFGAASRPSASKLARHKRQTLLAQIVNDPAVSQVKRGVLELFASQFAPAIVR</sequence>
<protein>
    <submittedName>
        <fullName evidence="1">Uncharacterized protein</fullName>
    </submittedName>
</protein>
<dbReference type="Proteomes" id="UP000284656">
    <property type="component" value="Unassembled WGS sequence"/>
</dbReference>
<evidence type="ECO:0000313" key="2">
    <source>
        <dbReference type="Proteomes" id="UP000284656"/>
    </source>
</evidence>
<name>A0A423F0K0_9PSED</name>
<accession>A0A423F0K0</accession>
<organism evidence="1 2">
    <name type="scientific">Pseudomonas poae</name>
    <dbReference type="NCBI Taxonomy" id="200451"/>
    <lineage>
        <taxon>Bacteria</taxon>
        <taxon>Pseudomonadati</taxon>
        <taxon>Pseudomonadota</taxon>
        <taxon>Gammaproteobacteria</taxon>
        <taxon>Pseudomonadales</taxon>
        <taxon>Pseudomonadaceae</taxon>
        <taxon>Pseudomonas</taxon>
    </lineage>
</organism>